<comment type="caution">
    <text evidence="2">The sequence shown here is derived from an EMBL/GenBank/DDBJ whole genome shotgun (WGS) entry which is preliminary data.</text>
</comment>
<dbReference type="SUPFAM" id="SSF56219">
    <property type="entry name" value="DNase I-like"/>
    <property type="match status" value="1"/>
</dbReference>
<organism evidence="2 3">
    <name type="scientific">Phytophthora cactorum</name>
    <dbReference type="NCBI Taxonomy" id="29920"/>
    <lineage>
        <taxon>Eukaryota</taxon>
        <taxon>Sar</taxon>
        <taxon>Stramenopiles</taxon>
        <taxon>Oomycota</taxon>
        <taxon>Peronosporomycetes</taxon>
        <taxon>Peronosporales</taxon>
        <taxon>Peronosporaceae</taxon>
        <taxon>Phytophthora</taxon>
    </lineage>
</organism>
<reference evidence="2" key="1">
    <citation type="submission" date="2018-10" db="EMBL/GenBank/DDBJ databases">
        <title>Effector identification in a new, highly contiguous assembly of the strawberry crown rot pathogen Phytophthora cactorum.</title>
        <authorList>
            <person name="Armitage A.D."/>
            <person name="Nellist C.F."/>
            <person name="Bates H."/>
            <person name="Vickerstaff R.J."/>
            <person name="Harrison R.J."/>
        </authorList>
    </citation>
    <scope>NUCLEOTIDE SEQUENCE</scope>
    <source>
        <strain evidence="2">4032</strain>
    </source>
</reference>
<accession>A0A8T1BZD6</accession>
<dbReference type="Pfam" id="PF03372">
    <property type="entry name" value="Exo_endo_phos"/>
    <property type="match status" value="1"/>
</dbReference>
<protein>
    <recommendedName>
        <fullName evidence="1">Endonuclease/exonuclease/phosphatase domain-containing protein</fullName>
    </recommendedName>
</protein>
<proteinExistence type="predicted"/>
<evidence type="ECO:0000259" key="1">
    <source>
        <dbReference type="Pfam" id="PF03372"/>
    </source>
</evidence>
<feature type="domain" description="Endonuclease/exonuclease/phosphatase" evidence="1">
    <location>
        <begin position="16"/>
        <end position="243"/>
    </location>
</feature>
<evidence type="ECO:0000313" key="3">
    <source>
        <dbReference type="Proteomes" id="UP000774804"/>
    </source>
</evidence>
<evidence type="ECO:0000313" key="2">
    <source>
        <dbReference type="EMBL" id="KAG2913384.1"/>
    </source>
</evidence>
<name>A0A8T1BZD6_9STRA</name>
<dbReference type="InterPro" id="IPR050410">
    <property type="entry name" value="CCR4/nocturin_mRNA_transcr"/>
</dbReference>
<dbReference type="InterPro" id="IPR005135">
    <property type="entry name" value="Endo/exonuclease/phosphatase"/>
</dbReference>
<gene>
    <name evidence="2" type="ORF">PC115_g12065</name>
</gene>
<dbReference type="VEuPathDB" id="FungiDB:PC110_g19919"/>
<dbReference type="EMBL" id="RCMI01000393">
    <property type="protein sequence ID" value="KAG2913384.1"/>
    <property type="molecule type" value="Genomic_DNA"/>
</dbReference>
<dbReference type="GO" id="GO:0000175">
    <property type="term" value="F:3'-5'-RNA exonuclease activity"/>
    <property type="evidence" value="ECO:0007669"/>
    <property type="project" value="TreeGrafter"/>
</dbReference>
<dbReference type="Proteomes" id="UP000774804">
    <property type="component" value="Unassembled WGS sequence"/>
</dbReference>
<dbReference type="PANTHER" id="PTHR12121">
    <property type="entry name" value="CARBON CATABOLITE REPRESSOR PROTEIN 4"/>
    <property type="match status" value="1"/>
</dbReference>
<dbReference type="Gene3D" id="3.60.10.10">
    <property type="entry name" value="Endonuclease/exonuclease/phosphatase"/>
    <property type="match status" value="1"/>
</dbReference>
<sequence>MLVEALRRPRSLSLMTFNLLAPCYFRHGGRLESDDQVSFLSRAQAAIRAIKREQCDVVCLQEFWFNREYQRAFRHAFQPTHYVHTVKRPGDKQDGLAVFVDKRKFELHSVESVDLVEEAGDRVALLMHVATKWDREKAPLDQRSFLVVNSHLTFPHNEMYAGLRLNQIHRVLSAVRKYVARQDLRDIPVLLCGDFNDYNDPVYRLVTKHGYASMFAHVHGREARITHCNHNNREVSVDFIFGARLDRQTVIDPRLQLQAVDCHLVPRRLPDVVRLKRPQFGHDWRHVQSPMLLTDEQELVDYWRMVSDHRPLVAKFHLLDGSERAMVPLCFAGVRIQRLSVRSHVVQRTEQFLLGRLGLLYSQRQVLLFPALEPPAQQRGRHPVDESASVGDVHQAAIGSDRGKAVERASEHSSTCVAHRRVYQSPGAALLRSLQLTLRQQQISQHCTRDSSWDVCGR</sequence>
<dbReference type="InterPro" id="IPR036691">
    <property type="entry name" value="Endo/exonu/phosph_ase_sf"/>
</dbReference>
<dbReference type="PANTHER" id="PTHR12121:SF31">
    <property type="entry name" value="FAMILY PROTEIN, PUTATIVE, EXPRESSED-RELATED"/>
    <property type="match status" value="1"/>
</dbReference>
<dbReference type="AlphaFoldDB" id="A0A8T1BZD6"/>